<dbReference type="Pfam" id="PF00746">
    <property type="entry name" value="Gram_pos_anchor"/>
    <property type="match status" value="1"/>
</dbReference>
<evidence type="ECO:0000256" key="6">
    <source>
        <dbReference type="SAM" id="Phobius"/>
    </source>
</evidence>
<dbReference type="NCBIfam" id="NF033902">
    <property type="entry name" value="iso_D2_wall_anc"/>
    <property type="match status" value="1"/>
</dbReference>
<dbReference type="InterPro" id="IPR048052">
    <property type="entry name" value="FM1-like"/>
</dbReference>
<dbReference type="InterPro" id="IPR032364">
    <property type="entry name" value="GramPos_pilinD1_N"/>
</dbReference>
<feature type="transmembrane region" description="Helical" evidence="6">
    <location>
        <begin position="454"/>
        <end position="473"/>
    </location>
</feature>
<dbReference type="Gene3D" id="2.60.40.740">
    <property type="match status" value="1"/>
</dbReference>
<keyword evidence="6" id="KW-0472">Membrane</keyword>
<dbReference type="Pfam" id="PF16555">
    <property type="entry name" value="GramPos_pilinD1"/>
    <property type="match status" value="1"/>
</dbReference>
<dbReference type="Proteomes" id="UP000617426">
    <property type="component" value="Unassembled WGS sequence"/>
</dbReference>
<keyword evidence="4" id="KW-0572">Peptidoglycan-anchor</keyword>
<organism evidence="9 10">
    <name type="scientific">Schaalia hyovaginalis</name>
    <dbReference type="NCBI Taxonomy" id="29316"/>
    <lineage>
        <taxon>Bacteria</taxon>
        <taxon>Bacillati</taxon>
        <taxon>Actinomycetota</taxon>
        <taxon>Actinomycetes</taxon>
        <taxon>Actinomycetales</taxon>
        <taxon>Actinomycetaceae</taxon>
        <taxon>Schaalia</taxon>
    </lineage>
</organism>
<dbReference type="PROSITE" id="PS50847">
    <property type="entry name" value="GRAM_POS_ANCHORING"/>
    <property type="match status" value="1"/>
</dbReference>
<dbReference type="Gene3D" id="2.60.40.10">
    <property type="entry name" value="Immunoglobulins"/>
    <property type="match status" value="2"/>
</dbReference>
<evidence type="ECO:0000256" key="2">
    <source>
        <dbReference type="ARBA" id="ARBA00022525"/>
    </source>
</evidence>
<dbReference type="InterPro" id="IPR013783">
    <property type="entry name" value="Ig-like_fold"/>
</dbReference>
<keyword evidence="6" id="KW-0812">Transmembrane</keyword>
<evidence type="ECO:0000256" key="4">
    <source>
        <dbReference type="ARBA" id="ARBA00023088"/>
    </source>
</evidence>
<name>A0A923E6N9_9ACTO</name>
<comment type="caution">
    <text evidence="9">The sequence shown here is derived from an EMBL/GenBank/DDBJ whole genome shotgun (WGS) entry which is preliminary data.</text>
</comment>
<dbReference type="EMBL" id="JACHMK010000001">
    <property type="protein sequence ID" value="MBB6334514.1"/>
    <property type="molecule type" value="Genomic_DNA"/>
</dbReference>
<protein>
    <submittedName>
        <fullName evidence="9">Fimbrial isopeptide formation D2 family protein/LPXTG-motif cell wall-anchored protein</fullName>
    </submittedName>
</protein>
<evidence type="ECO:0000313" key="10">
    <source>
        <dbReference type="Proteomes" id="UP000617426"/>
    </source>
</evidence>
<accession>A0A923E6N9</accession>
<dbReference type="AlphaFoldDB" id="A0A923E6N9"/>
<dbReference type="InterPro" id="IPR026466">
    <property type="entry name" value="Fim_isopep_form_D2_dom"/>
</dbReference>
<keyword evidence="6" id="KW-1133">Transmembrane helix</keyword>
<dbReference type="GO" id="GO:0005975">
    <property type="term" value="P:carbohydrate metabolic process"/>
    <property type="evidence" value="ECO:0007669"/>
    <property type="project" value="UniProtKB-ARBA"/>
</dbReference>
<feature type="domain" description="Gram-positive cocci surface proteins LPxTG" evidence="8">
    <location>
        <begin position="445"/>
        <end position="480"/>
    </location>
</feature>
<dbReference type="InterPro" id="IPR041033">
    <property type="entry name" value="SpaA_PFL_dom_1"/>
</dbReference>
<gene>
    <name evidence="9" type="ORF">HD592_001079</name>
</gene>
<dbReference type="Pfam" id="PF17802">
    <property type="entry name" value="SpaA"/>
    <property type="match status" value="1"/>
</dbReference>
<evidence type="ECO:0000256" key="5">
    <source>
        <dbReference type="SAM" id="MobiDB-lite"/>
    </source>
</evidence>
<proteinExistence type="predicted"/>
<dbReference type="NCBIfam" id="TIGR01167">
    <property type="entry name" value="LPXTG_anchor"/>
    <property type="match status" value="1"/>
</dbReference>
<evidence type="ECO:0000313" key="9">
    <source>
        <dbReference type="EMBL" id="MBB6334514.1"/>
    </source>
</evidence>
<evidence type="ECO:0000259" key="8">
    <source>
        <dbReference type="PROSITE" id="PS50847"/>
    </source>
</evidence>
<keyword evidence="10" id="KW-1185">Reference proteome</keyword>
<reference evidence="9" key="1">
    <citation type="submission" date="2020-08" db="EMBL/GenBank/DDBJ databases">
        <title>Sequencing the genomes of 1000 actinobacteria strains.</title>
        <authorList>
            <person name="Klenk H.-P."/>
        </authorList>
    </citation>
    <scope>NUCLEOTIDE SEQUENCE</scope>
    <source>
        <strain evidence="9">DSM 10695</strain>
    </source>
</reference>
<keyword evidence="1" id="KW-0134">Cell wall</keyword>
<feature type="signal peptide" evidence="7">
    <location>
        <begin position="1"/>
        <end position="35"/>
    </location>
</feature>
<feature type="chain" id="PRO_5037987193" evidence="7">
    <location>
        <begin position="36"/>
        <end position="480"/>
    </location>
</feature>
<feature type="region of interest" description="Disordered" evidence="5">
    <location>
        <begin position="55"/>
        <end position="76"/>
    </location>
</feature>
<evidence type="ECO:0000256" key="7">
    <source>
        <dbReference type="SAM" id="SignalP"/>
    </source>
</evidence>
<evidence type="ECO:0000256" key="3">
    <source>
        <dbReference type="ARBA" id="ARBA00022729"/>
    </source>
</evidence>
<evidence type="ECO:0000256" key="1">
    <source>
        <dbReference type="ARBA" id="ARBA00022512"/>
    </source>
</evidence>
<keyword evidence="3 7" id="KW-0732">Signal</keyword>
<dbReference type="RefSeq" id="WP_184452408.1">
    <property type="nucleotide sequence ID" value="NZ_JACHMK010000001.1"/>
</dbReference>
<dbReference type="InterPro" id="IPR019931">
    <property type="entry name" value="LPXTG_anchor"/>
</dbReference>
<dbReference type="NCBIfam" id="TIGR04226">
    <property type="entry name" value="RrgB_K2N_iso_D2"/>
    <property type="match status" value="1"/>
</dbReference>
<sequence>MAERSMGVRRAFALALAFVVALLFGSTSLTSAAYAAEGDMPTTPGSLTIHKYENTPTATKAGDGTELNPGPAAKPLEGVTFSVTPVTGLDLTKNADWEKVTSLTFNEQAKTISGGSTTYTQGASTSQTTNAQGIATFADLPIGVYLVQETDAGSNPVTKKAAPFFVTVPYPNADGKWITNVHVYPKNDVNTPGTKEADDTNLKAIGDEIPWTITSKVSANAPSKFGVVDYLQSYLDYVEGSATVSVGGQSLNASQFTVKPGSAPAKNVRIELASSVLSTLKAGDVVTFTLKTTLNALPDGGVVKNGAFPVDGDYDPFIDFDPNTDTPPIVPKEDPKYGQYQFTKVDAQTPGKPLSGAVFEICADEACTTVLAKATSDDNGVVNFPGIYIGKGDRATERTVYLRETQAPAGFTLNGTAKQVTIKPGAYTLDKVDNFVNTPQHGPKLPLTGANGKVLLTIGGIAVLAMALGFILVNKRRKDA</sequence>
<keyword evidence="2" id="KW-0964">Secreted</keyword>